<dbReference type="EMBL" id="LGRX02002280">
    <property type="protein sequence ID" value="KAK3284456.1"/>
    <property type="molecule type" value="Genomic_DNA"/>
</dbReference>
<organism evidence="1 2">
    <name type="scientific">Cymbomonas tetramitiformis</name>
    <dbReference type="NCBI Taxonomy" id="36881"/>
    <lineage>
        <taxon>Eukaryota</taxon>
        <taxon>Viridiplantae</taxon>
        <taxon>Chlorophyta</taxon>
        <taxon>Pyramimonadophyceae</taxon>
        <taxon>Pyramimonadales</taxon>
        <taxon>Pyramimonadaceae</taxon>
        <taxon>Cymbomonas</taxon>
    </lineage>
</organism>
<keyword evidence="2" id="KW-1185">Reference proteome</keyword>
<evidence type="ECO:0000313" key="1">
    <source>
        <dbReference type="EMBL" id="KAK3284456.1"/>
    </source>
</evidence>
<protein>
    <submittedName>
        <fullName evidence="1">Uncharacterized protein</fullName>
    </submittedName>
</protein>
<dbReference type="AlphaFoldDB" id="A0AAE0GUR4"/>
<comment type="caution">
    <text evidence="1">The sequence shown here is derived from an EMBL/GenBank/DDBJ whole genome shotgun (WGS) entry which is preliminary data.</text>
</comment>
<reference evidence="1 2" key="1">
    <citation type="journal article" date="2015" name="Genome Biol. Evol.">
        <title>Comparative Genomics of a Bacterivorous Green Alga Reveals Evolutionary Causalities and Consequences of Phago-Mixotrophic Mode of Nutrition.</title>
        <authorList>
            <person name="Burns J.A."/>
            <person name="Paasch A."/>
            <person name="Narechania A."/>
            <person name="Kim E."/>
        </authorList>
    </citation>
    <scope>NUCLEOTIDE SEQUENCE [LARGE SCALE GENOMIC DNA]</scope>
    <source>
        <strain evidence="1 2">PLY_AMNH</strain>
    </source>
</reference>
<name>A0AAE0GUR4_9CHLO</name>
<evidence type="ECO:0000313" key="2">
    <source>
        <dbReference type="Proteomes" id="UP001190700"/>
    </source>
</evidence>
<gene>
    <name evidence="1" type="ORF">CYMTET_7900</name>
</gene>
<dbReference type="Proteomes" id="UP001190700">
    <property type="component" value="Unassembled WGS sequence"/>
</dbReference>
<accession>A0AAE0GUR4</accession>
<sequence length="177" mass="20209">MSLFWYNKSDEQAKAHNGFARATECPGFETCIAKLAPDTVWNKLALSDKNVVICFKRRSCDFMISARDGANVNDDNERWESLFRQVTRENRQKDTTYSTIDTSASGTAPRVCYESLKELQQKKARDTIAMHLLCVVRLDHTVDAYDNGGVRVRWFNFNATHSDERIKKDLASFVAGQ</sequence>
<proteinExistence type="predicted"/>